<organism evidence="3">
    <name type="scientific">Acromyrmex echinatior</name>
    <name type="common">Panamanian leafcutter ant</name>
    <name type="synonym">Acromyrmex octospinosus echinatior</name>
    <dbReference type="NCBI Taxonomy" id="103372"/>
    <lineage>
        <taxon>Eukaryota</taxon>
        <taxon>Metazoa</taxon>
        <taxon>Ecdysozoa</taxon>
        <taxon>Arthropoda</taxon>
        <taxon>Hexapoda</taxon>
        <taxon>Insecta</taxon>
        <taxon>Pterygota</taxon>
        <taxon>Neoptera</taxon>
        <taxon>Endopterygota</taxon>
        <taxon>Hymenoptera</taxon>
        <taxon>Apocrita</taxon>
        <taxon>Aculeata</taxon>
        <taxon>Formicoidea</taxon>
        <taxon>Formicidae</taxon>
        <taxon>Myrmicinae</taxon>
        <taxon>Acromyrmex</taxon>
    </lineage>
</organism>
<gene>
    <name evidence="2" type="ORF">G5I_11636</name>
</gene>
<dbReference type="InParanoid" id="F4X049"/>
<dbReference type="AlphaFoldDB" id="F4X049"/>
<dbReference type="Proteomes" id="UP000007755">
    <property type="component" value="Unassembled WGS sequence"/>
</dbReference>
<evidence type="ECO:0000313" key="2">
    <source>
        <dbReference type="EMBL" id="EGI60163.1"/>
    </source>
</evidence>
<protein>
    <submittedName>
        <fullName evidence="2">Uncharacterized protein</fullName>
    </submittedName>
</protein>
<evidence type="ECO:0000313" key="3">
    <source>
        <dbReference type="Proteomes" id="UP000007755"/>
    </source>
</evidence>
<keyword evidence="3" id="KW-1185">Reference proteome</keyword>
<feature type="region of interest" description="Disordered" evidence="1">
    <location>
        <begin position="59"/>
        <end position="80"/>
    </location>
</feature>
<name>F4X049_ACREC</name>
<feature type="compositionally biased region" description="Polar residues" evidence="1">
    <location>
        <begin position="63"/>
        <end position="73"/>
    </location>
</feature>
<evidence type="ECO:0000256" key="1">
    <source>
        <dbReference type="SAM" id="MobiDB-lite"/>
    </source>
</evidence>
<dbReference type="EMBL" id="GL888492">
    <property type="protein sequence ID" value="EGI60163.1"/>
    <property type="molecule type" value="Genomic_DNA"/>
</dbReference>
<sequence length="162" mass="18780">MKVLSSQEFDQKERDDSWKFRNVTAILNNLNRPQLVTVHLEIAGVDRESNRDTIRRAEDSFEAKQNSSQNTNLAGKRKNSENLFPEKQFSALNRKCYILSGRLRGIVLPPDPGYEDQTEALKKEKARLELENRFLLERVPLDHLSKVVGPEQREKRRVYASA</sequence>
<reference evidence="2" key="1">
    <citation type="submission" date="2011-02" db="EMBL/GenBank/DDBJ databases">
        <title>The genome of the leaf-cutting ant Acromyrmex echinatior suggests key adaptations to social evolution and fungus farming.</title>
        <authorList>
            <person name="Nygaard S."/>
            <person name="Zhang G."/>
        </authorList>
    </citation>
    <scope>NUCLEOTIDE SEQUENCE</scope>
</reference>
<accession>F4X049</accession>
<proteinExistence type="predicted"/>